<proteinExistence type="inferred from homology"/>
<keyword evidence="5 7" id="KW-1133">Transmembrane helix</keyword>
<feature type="non-terminal residue" evidence="8">
    <location>
        <position position="1"/>
    </location>
</feature>
<name>A0AAW9KH97_CLOPF</name>
<keyword evidence="4 7" id="KW-0812">Transmembrane</keyword>
<comment type="caution">
    <text evidence="8">The sequence shown here is derived from an EMBL/GenBank/DDBJ whole genome shotgun (WGS) entry which is preliminary data.</text>
</comment>
<reference evidence="8" key="1">
    <citation type="submission" date="2019-11" db="EMBL/GenBank/DDBJ databases">
        <title>Characterization of Clostridium perfringens isolates from swine manure treated agricultural soils.</title>
        <authorList>
            <person name="Wushke S.T."/>
        </authorList>
    </citation>
    <scope>NUCLEOTIDE SEQUENCE</scope>
    <source>
        <strain evidence="8">X62</strain>
    </source>
</reference>
<sequence>ARMQQALTAINAAVVGILLAALYDPLFTTAVQGAADFTLAAVLFVLLAYWKLPPWLIVLLGALSGTLMALWA</sequence>
<comment type="subcellular location">
    <subcellularLocation>
        <location evidence="1">Cell membrane</location>
        <topology evidence="1">Multi-pass membrane protein</topology>
    </subcellularLocation>
</comment>
<evidence type="ECO:0000256" key="5">
    <source>
        <dbReference type="ARBA" id="ARBA00022989"/>
    </source>
</evidence>
<dbReference type="Pfam" id="PF02417">
    <property type="entry name" value="Chromate_transp"/>
    <property type="match status" value="1"/>
</dbReference>
<dbReference type="GO" id="GO:0015109">
    <property type="term" value="F:chromate transmembrane transporter activity"/>
    <property type="evidence" value="ECO:0007669"/>
    <property type="project" value="InterPro"/>
</dbReference>
<evidence type="ECO:0000256" key="1">
    <source>
        <dbReference type="ARBA" id="ARBA00004651"/>
    </source>
</evidence>
<keyword evidence="3" id="KW-1003">Cell membrane</keyword>
<evidence type="ECO:0000256" key="2">
    <source>
        <dbReference type="ARBA" id="ARBA00005262"/>
    </source>
</evidence>
<dbReference type="InterPro" id="IPR003370">
    <property type="entry name" value="Chromate_transpt"/>
</dbReference>
<evidence type="ECO:0000256" key="6">
    <source>
        <dbReference type="ARBA" id="ARBA00023136"/>
    </source>
</evidence>
<keyword evidence="6 7" id="KW-0472">Membrane</keyword>
<organism evidence="8 9">
    <name type="scientific">Clostridium perfringens</name>
    <dbReference type="NCBI Taxonomy" id="1502"/>
    <lineage>
        <taxon>Bacteria</taxon>
        <taxon>Bacillati</taxon>
        <taxon>Bacillota</taxon>
        <taxon>Clostridia</taxon>
        <taxon>Eubacteriales</taxon>
        <taxon>Clostridiaceae</taxon>
        <taxon>Clostridium</taxon>
    </lineage>
</organism>
<evidence type="ECO:0000256" key="3">
    <source>
        <dbReference type="ARBA" id="ARBA00022475"/>
    </source>
</evidence>
<evidence type="ECO:0000313" key="9">
    <source>
        <dbReference type="Proteomes" id="UP001288944"/>
    </source>
</evidence>
<dbReference type="Proteomes" id="UP001288944">
    <property type="component" value="Unassembled WGS sequence"/>
</dbReference>
<dbReference type="AlphaFoldDB" id="A0AAW9KH97"/>
<evidence type="ECO:0000256" key="4">
    <source>
        <dbReference type="ARBA" id="ARBA00022692"/>
    </source>
</evidence>
<dbReference type="GO" id="GO:0005886">
    <property type="term" value="C:plasma membrane"/>
    <property type="evidence" value="ECO:0007669"/>
    <property type="project" value="UniProtKB-SubCell"/>
</dbReference>
<evidence type="ECO:0000256" key="7">
    <source>
        <dbReference type="SAM" id="Phobius"/>
    </source>
</evidence>
<gene>
    <name evidence="8" type="ORF">GNF83_23345</name>
</gene>
<dbReference type="EMBL" id="WNUR01001967">
    <property type="protein sequence ID" value="MDZ7544042.1"/>
    <property type="molecule type" value="Genomic_DNA"/>
</dbReference>
<protein>
    <submittedName>
        <fullName evidence="8">Chromate transporter</fullName>
    </submittedName>
</protein>
<accession>A0AAW9KH97</accession>
<feature type="transmembrane region" description="Helical" evidence="7">
    <location>
        <begin position="6"/>
        <end position="23"/>
    </location>
</feature>
<evidence type="ECO:0000313" key="8">
    <source>
        <dbReference type="EMBL" id="MDZ7544042.1"/>
    </source>
</evidence>
<comment type="similarity">
    <text evidence="2">Belongs to the chromate ion transporter (CHR) (TC 2.A.51) family.</text>
</comment>